<dbReference type="PROSITE" id="PS51257">
    <property type="entry name" value="PROKAR_LIPOPROTEIN"/>
    <property type="match status" value="1"/>
</dbReference>
<dbReference type="Proteomes" id="UP000440224">
    <property type="component" value="Unassembled WGS sequence"/>
</dbReference>
<accession>A0A6N7PWS9</accession>
<evidence type="ECO:0000313" key="4">
    <source>
        <dbReference type="EMBL" id="MRG96453.1"/>
    </source>
</evidence>
<keyword evidence="5" id="KW-1185">Reference proteome</keyword>
<keyword evidence="2" id="KW-0732">Signal</keyword>
<dbReference type="GO" id="GO:0016491">
    <property type="term" value="F:oxidoreductase activity"/>
    <property type="evidence" value="ECO:0007669"/>
    <property type="project" value="InterPro"/>
</dbReference>
<organism evidence="4 5">
    <name type="scientific">Polyangium spumosum</name>
    <dbReference type="NCBI Taxonomy" id="889282"/>
    <lineage>
        <taxon>Bacteria</taxon>
        <taxon>Pseudomonadati</taxon>
        <taxon>Myxococcota</taxon>
        <taxon>Polyangia</taxon>
        <taxon>Polyangiales</taxon>
        <taxon>Polyangiaceae</taxon>
        <taxon>Polyangium</taxon>
    </lineage>
</organism>
<evidence type="ECO:0000259" key="3">
    <source>
        <dbReference type="PROSITE" id="PS51352"/>
    </source>
</evidence>
<sequence>MGRLSALILPLLLLAACENGGAEKPAPPVTGRSNAVTAPNGGGATSPASAAPSTKPATPAAPRKLCADTTARPAPKGALKTAAAPGAAALPANISFGVGKWVWVNLWAAWCGPCKEEMPRLQNFQSRLRNAGVMIDLAFVSLDDDERQLARFLEAQGQAGVRASYWLPEGGGRDSWTAALGVKDAGNLPVHALFAPSGQLACLIQGAVEDGDYQAIVDIVGGKK</sequence>
<evidence type="ECO:0000256" key="2">
    <source>
        <dbReference type="SAM" id="SignalP"/>
    </source>
</evidence>
<evidence type="ECO:0000313" key="5">
    <source>
        <dbReference type="Proteomes" id="UP000440224"/>
    </source>
</evidence>
<dbReference type="GO" id="GO:0016209">
    <property type="term" value="F:antioxidant activity"/>
    <property type="evidence" value="ECO:0007669"/>
    <property type="project" value="InterPro"/>
</dbReference>
<dbReference type="Gene3D" id="3.40.30.10">
    <property type="entry name" value="Glutaredoxin"/>
    <property type="match status" value="1"/>
</dbReference>
<reference evidence="4 5" key="1">
    <citation type="submission" date="2019-10" db="EMBL/GenBank/DDBJ databases">
        <title>A soil myxobacterium in the family Polyangiaceae.</title>
        <authorList>
            <person name="Li Y."/>
            <person name="Wang J."/>
        </authorList>
    </citation>
    <scope>NUCLEOTIDE SEQUENCE [LARGE SCALE GENOMIC DNA]</scope>
    <source>
        <strain evidence="4 5">DSM 14734</strain>
    </source>
</reference>
<dbReference type="InterPro" id="IPR000866">
    <property type="entry name" value="AhpC/TSA"/>
</dbReference>
<dbReference type="OrthoDB" id="9811352at2"/>
<dbReference type="InterPro" id="IPR036249">
    <property type="entry name" value="Thioredoxin-like_sf"/>
</dbReference>
<evidence type="ECO:0000256" key="1">
    <source>
        <dbReference type="SAM" id="MobiDB-lite"/>
    </source>
</evidence>
<name>A0A6N7PWS9_9BACT</name>
<feature type="chain" id="PRO_5027042154" evidence="2">
    <location>
        <begin position="22"/>
        <end position="224"/>
    </location>
</feature>
<gene>
    <name evidence="4" type="ORF">GF068_31690</name>
</gene>
<dbReference type="CDD" id="cd02966">
    <property type="entry name" value="TlpA_like_family"/>
    <property type="match status" value="1"/>
</dbReference>
<feature type="region of interest" description="Disordered" evidence="1">
    <location>
        <begin position="23"/>
        <end position="63"/>
    </location>
</feature>
<dbReference type="EMBL" id="WJIE01000011">
    <property type="protein sequence ID" value="MRG96453.1"/>
    <property type="molecule type" value="Genomic_DNA"/>
</dbReference>
<protein>
    <submittedName>
        <fullName evidence="4">Redoxin domain-containing protein</fullName>
    </submittedName>
</protein>
<proteinExistence type="predicted"/>
<comment type="caution">
    <text evidence="4">The sequence shown here is derived from an EMBL/GenBank/DDBJ whole genome shotgun (WGS) entry which is preliminary data.</text>
</comment>
<feature type="compositionally biased region" description="Low complexity" evidence="1">
    <location>
        <begin position="45"/>
        <end position="62"/>
    </location>
</feature>
<dbReference type="SUPFAM" id="SSF52833">
    <property type="entry name" value="Thioredoxin-like"/>
    <property type="match status" value="1"/>
</dbReference>
<feature type="domain" description="Thioredoxin" evidence="3">
    <location>
        <begin position="68"/>
        <end position="222"/>
    </location>
</feature>
<feature type="signal peptide" evidence="2">
    <location>
        <begin position="1"/>
        <end position="21"/>
    </location>
</feature>
<dbReference type="InterPro" id="IPR013766">
    <property type="entry name" value="Thioredoxin_domain"/>
</dbReference>
<dbReference type="PROSITE" id="PS51352">
    <property type="entry name" value="THIOREDOXIN_2"/>
    <property type="match status" value="1"/>
</dbReference>
<dbReference type="Pfam" id="PF00578">
    <property type="entry name" value="AhpC-TSA"/>
    <property type="match status" value="1"/>
</dbReference>
<dbReference type="AlphaFoldDB" id="A0A6N7PWS9"/>